<dbReference type="Proteomes" id="UP000176037">
    <property type="component" value="Unassembled WGS sequence"/>
</dbReference>
<accession>A0A1E8FEH1</accession>
<gene>
    <name evidence="4" type="ORF">BFC17_18345</name>
</gene>
<reference evidence="4 5" key="1">
    <citation type="submission" date="2016-09" db="EMBL/GenBank/DDBJ databases">
        <title>Alteromonas lipolytica, a new species isolated from sea water.</title>
        <authorList>
            <person name="Wu Y.-H."/>
            <person name="Cheng H."/>
            <person name="Xu X.-W."/>
        </authorList>
    </citation>
    <scope>NUCLEOTIDE SEQUENCE [LARGE SCALE GENOMIC DNA]</scope>
    <source>
        <strain evidence="4 5">JW12</strain>
    </source>
</reference>
<dbReference type="RefSeq" id="WP_070176463.1">
    <property type="nucleotide sequence ID" value="NZ_BMJR01000009.1"/>
</dbReference>
<feature type="compositionally biased region" description="Basic and acidic residues" evidence="1">
    <location>
        <begin position="43"/>
        <end position="52"/>
    </location>
</feature>
<dbReference type="InterPro" id="IPR025711">
    <property type="entry name" value="PepSY"/>
</dbReference>
<organism evidence="4 5">
    <name type="scientific">Alteromonas lipolytica</name>
    <dbReference type="NCBI Taxonomy" id="1856405"/>
    <lineage>
        <taxon>Bacteria</taxon>
        <taxon>Pseudomonadati</taxon>
        <taxon>Pseudomonadota</taxon>
        <taxon>Gammaproteobacteria</taxon>
        <taxon>Alteromonadales</taxon>
        <taxon>Alteromonadaceae</taxon>
        <taxon>Alteromonas/Salinimonas group</taxon>
        <taxon>Alteromonas</taxon>
    </lineage>
</organism>
<evidence type="ECO:0000259" key="3">
    <source>
        <dbReference type="Pfam" id="PF03413"/>
    </source>
</evidence>
<dbReference type="EMBL" id="MJIC01000013">
    <property type="protein sequence ID" value="OFI34347.1"/>
    <property type="molecule type" value="Genomic_DNA"/>
</dbReference>
<dbReference type="OrthoDB" id="6196800at2"/>
<feature type="signal peptide" evidence="2">
    <location>
        <begin position="1"/>
        <end position="23"/>
    </location>
</feature>
<evidence type="ECO:0000313" key="5">
    <source>
        <dbReference type="Proteomes" id="UP000176037"/>
    </source>
</evidence>
<name>A0A1E8FEH1_9ALTE</name>
<protein>
    <recommendedName>
        <fullName evidence="3">PepSY domain-containing protein</fullName>
    </recommendedName>
</protein>
<feature type="region of interest" description="Disordered" evidence="1">
    <location>
        <begin position="24"/>
        <end position="52"/>
    </location>
</feature>
<feature type="compositionally biased region" description="Polar residues" evidence="1">
    <location>
        <begin position="24"/>
        <end position="39"/>
    </location>
</feature>
<evidence type="ECO:0000256" key="1">
    <source>
        <dbReference type="SAM" id="MobiDB-lite"/>
    </source>
</evidence>
<keyword evidence="5" id="KW-1185">Reference proteome</keyword>
<proteinExistence type="predicted"/>
<dbReference type="Pfam" id="PF03413">
    <property type="entry name" value="PepSY"/>
    <property type="match status" value="1"/>
</dbReference>
<comment type="caution">
    <text evidence="4">The sequence shown here is derived from an EMBL/GenBank/DDBJ whole genome shotgun (WGS) entry which is preliminary data.</text>
</comment>
<keyword evidence="2" id="KW-0732">Signal</keyword>
<feature type="domain" description="PepSY" evidence="3">
    <location>
        <begin position="34"/>
        <end position="83"/>
    </location>
</feature>
<sequence>MFKSIVTGVVLIMLALTSIEVQAQQDKQQPVKNSSQAVQQAKRHTEGRVLKVDRKPSSYRVKVLKKSGRVVTLDVDKRSGKVQPSKRKDGN</sequence>
<evidence type="ECO:0000256" key="2">
    <source>
        <dbReference type="SAM" id="SignalP"/>
    </source>
</evidence>
<dbReference type="STRING" id="1856405.BFC17_18345"/>
<dbReference type="AlphaFoldDB" id="A0A1E8FEH1"/>
<feature type="chain" id="PRO_5009214097" description="PepSY domain-containing protein" evidence="2">
    <location>
        <begin position="24"/>
        <end position="91"/>
    </location>
</feature>
<evidence type="ECO:0000313" key="4">
    <source>
        <dbReference type="EMBL" id="OFI34347.1"/>
    </source>
</evidence>